<proteinExistence type="predicted"/>
<organism evidence="1">
    <name type="scientific">Ophidiomyces ophidiicola</name>
    <dbReference type="NCBI Taxonomy" id="1387563"/>
    <lineage>
        <taxon>Eukaryota</taxon>
        <taxon>Fungi</taxon>
        <taxon>Dikarya</taxon>
        <taxon>Ascomycota</taxon>
        <taxon>Pezizomycotina</taxon>
        <taxon>Eurotiomycetes</taxon>
        <taxon>Eurotiomycetidae</taxon>
        <taxon>Onygenales</taxon>
        <taxon>Onygenaceae</taxon>
        <taxon>Ophidiomyces</taxon>
    </lineage>
</organism>
<name>A0ACB8USF3_9EURO</name>
<gene>
    <name evidence="1" type="ORF">LOY88_005590</name>
</gene>
<dbReference type="EMBL" id="JALBCA010000103">
    <property type="protein sequence ID" value="KAI2382956.1"/>
    <property type="molecule type" value="Genomic_DNA"/>
</dbReference>
<accession>A0ACB8USF3</accession>
<reference evidence="1" key="1">
    <citation type="journal article" date="2022" name="bioRxiv">
        <title>Population genetic analysis of Ophidiomyces ophidiicola, the causative agent of snake fungal disease, indicates recent introductions to the USA.</title>
        <authorList>
            <person name="Ladner J.T."/>
            <person name="Palmer J.M."/>
            <person name="Ettinger C.L."/>
            <person name="Stajich J.E."/>
            <person name="Farrell T.M."/>
            <person name="Glorioso B.M."/>
            <person name="Lawson B."/>
            <person name="Price S.J."/>
            <person name="Stengle A.G."/>
            <person name="Grear D.A."/>
            <person name="Lorch J.M."/>
        </authorList>
    </citation>
    <scope>NUCLEOTIDE SEQUENCE</scope>
    <source>
        <strain evidence="1">NWHC 24266-5</strain>
    </source>
</reference>
<comment type="caution">
    <text evidence="1">The sequence shown here is derived from an EMBL/GenBank/DDBJ whole genome shotgun (WGS) entry which is preliminary data.</text>
</comment>
<sequence>MKFSAVILSALVAVASALKEPDYSKPPSGNPISRPGLQEQVQAGVSYTITWQPTSDGPVSLTLLRGPSQNIKPLSVIVESTANTGTFQWTPSLALEVDVTHYGLLIVDQKTGAYQWSTQFGIKGGATPPKSSISVSRTVIEPIPSSSAPSSSAPVSYSTHFPVTTITTTICTSSASAPYPTGTAPASSAGPTAPTTYRATPTPVPSSPPVFEGAAGRNTVGLGAALLAMAAVFAF</sequence>
<evidence type="ECO:0000313" key="1">
    <source>
        <dbReference type="EMBL" id="KAI2382956.1"/>
    </source>
</evidence>
<protein>
    <submittedName>
        <fullName evidence="1">Uncharacterized protein</fullName>
    </submittedName>
</protein>